<organism evidence="6 7">
    <name type="scientific">Actinosynnema pretiosum</name>
    <dbReference type="NCBI Taxonomy" id="42197"/>
    <lineage>
        <taxon>Bacteria</taxon>
        <taxon>Bacillati</taxon>
        <taxon>Actinomycetota</taxon>
        <taxon>Actinomycetes</taxon>
        <taxon>Pseudonocardiales</taxon>
        <taxon>Pseudonocardiaceae</taxon>
        <taxon>Actinosynnema</taxon>
    </lineage>
</organism>
<dbReference type="PRINTS" id="PR00722">
    <property type="entry name" value="CHYMOTRYPSIN"/>
</dbReference>
<evidence type="ECO:0000259" key="5">
    <source>
        <dbReference type="PROSITE" id="PS50240"/>
    </source>
</evidence>
<evidence type="ECO:0000313" key="7">
    <source>
        <dbReference type="Proteomes" id="UP000218505"/>
    </source>
</evidence>
<dbReference type="FunFam" id="2.40.10.10:FF:000002">
    <property type="entry name" value="Transmembrane protease serine"/>
    <property type="match status" value="1"/>
</dbReference>
<dbReference type="FunFam" id="2.40.10.10:FF:000068">
    <property type="entry name" value="transmembrane protease serine 2"/>
    <property type="match status" value="1"/>
</dbReference>
<dbReference type="PANTHER" id="PTHR24276:SF98">
    <property type="entry name" value="FI18310P1-RELATED"/>
    <property type="match status" value="1"/>
</dbReference>
<gene>
    <name evidence="6" type="ORF">CNX65_28785</name>
</gene>
<dbReference type="PANTHER" id="PTHR24276">
    <property type="entry name" value="POLYSERASE-RELATED"/>
    <property type="match status" value="1"/>
</dbReference>
<dbReference type="InterPro" id="IPR043504">
    <property type="entry name" value="Peptidase_S1_PA_chymotrypsin"/>
</dbReference>
<name>A0A290ZCM4_9PSEU</name>
<keyword evidence="7" id="KW-1185">Reference proteome</keyword>
<dbReference type="KEGG" id="apre:CNX65_28785"/>
<keyword evidence="3" id="KW-0720">Serine protease</keyword>
<dbReference type="InterPro" id="IPR001254">
    <property type="entry name" value="Trypsin_dom"/>
</dbReference>
<comment type="similarity">
    <text evidence="1">Belongs to the peptidase S1 family.</text>
</comment>
<sequence>MRISSRLVAALALVAVQLASQLVAAPAALAVVGGSVAGRAPWVAALLDARGSHFCGGALIAPDRVVTAAHCTQERGLLGPRDRAPRQLTVVLDRHDLRTRGGVRVGVSGIWRHPAFTDVGRGDDLAVLQLDGPVAFEPVRVGDAVAGRTATAYGWGRTAESGPVSSVLRQVDVPIRADHDCAAALAGYRADAMLCAGFPDGGRDACTGDSGGPLVSDGLLVGVVSYGRGCARAGQPGAYTRLGHYRDRL</sequence>
<feature type="chain" id="PRO_5012561409" evidence="4">
    <location>
        <begin position="25"/>
        <end position="249"/>
    </location>
</feature>
<evidence type="ECO:0000313" key="6">
    <source>
        <dbReference type="EMBL" id="ATE56791.1"/>
    </source>
</evidence>
<dbReference type="InterPro" id="IPR001314">
    <property type="entry name" value="Peptidase_S1A"/>
</dbReference>
<dbReference type="InterPro" id="IPR033116">
    <property type="entry name" value="TRYPSIN_SER"/>
</dbReference>
<dbReference type="PROSITE" id="PS00135">
    <property type="entry name" value="TRYPSIN_SER"/>
    <property type="match status" value="1"/>
</dbReference>
<dbReference type="SUPFAM" id="SSF50494">
    <property type="entry name" value="Trypsin-like serine proteases"/>
    <property type="match status" value="1"/>
</dbReference>
<keyword evidence="3" id="KW-0378">Hydrolase</keyword>
<evidence type="ECO:0000256" key="4">
    <source>
        <dbReference type="SAM" id="SignalP"/>
    </source>
</evidence>
<proteinExistence type="inferred from homology"/>
<reference evidence="6" key="1">
    <citation type="submission" date="2017-09" db="EMBL/GenBank/DDBJ databases">
        <title>Complete Genome Sequence of ansamitocin-producing Bacterium Actinosynnema pretiosum X47.</title>
        <authorList>
            <person name="Cao G."/>
            <person name="Zong G."/>
            <person name="Zhong C."/>
            <person name="Fu J."/>
        </authorList>
    </citation>
    <scope>NUCLEOTIDE SEQUENCE [LARGE SCALE GENOMIC DNA]</scope>
    <source>
        <strain evidence="6">X47</strain>
    </source>
</reference>
<protein>
    <submittedName>
        <fullName evidence="6">Peptidase S1</fullName>
    </submittedName>
</protein>
<evidence type="ECO:0000256" key="2">
    <source>
        <dbReference type="ARBA" id="ARBA00023157"/>
    </source>
</evidence>
<dbReference type="GO" id="GO:0006508">
    <property type="term" value="P:proteolysis"/>
    <property type="evidence" value="ECO:0007669"/>
    <property type="project" value="UniProtKB-KW"/>
</dbReference>
<dbReference type="InterPro" id="IPR050430">
    <property type="entry name" value="Peptidase_S1"/>
</dbReference>
<evidence type="ECO:0000256" key="1">
    <source>
        <dbReference type="ARBA" id="ARBA00007664"/>
    </source>
</evidence>
<dbReference type="Proteomes" id="UP000218505">
    <property type="component" value="Chromosome"/>
</dbReference>
<keyword evidence="3" id="KW-0645">Protease</keyword>
<dbReference type="RefSeq" id="WP_096496550.1">
    <property type="nucleotide sequence ID" value="NZ_CP023445.1"/>
</dbReference>
<dbReference type="Pfam" id="PF00089">
    <property type="entry name" value="Trypsin"/>
    <property type="match status" value="1"/>
</dbReference>
<dbReference type="PROSITE" id="PS00134">
    <property type="entry name" value="TRYPSIN_HIS"/>
    <property type="match status" value="1"/>
</dbReference>
<dbReference type="AlphaFoldDB" id="A0A290ZCM4"/>
<dbReference type="SMART" id="SM00020">
    <property type="entry name" value="Tryp_SPc"/>
    <property type="match status" value="1"/>
</dbReference>
<dbReference type="Gene3D" id="2.40.10.10">
    <property type="entry name" value="Trypsin-like serine proteases"/>
    <property type="match status" value="1"/>
</dbReference>
<accession>A0A290ZCM4</accession>
<evidence type="ECO:0000256" key="3">
    <source>
        <dbReference type="RuleBase" id="RU363034"/>
    </source>
</evidence>
<keyword evidence="2" id="KW-1015">Disulfide bond</keyword>
<dbReference type="GO" id="GO:0004252">
    <property type="term" value="F:serine-type endopeptidase activity"/>
    <property type="evidence" value="ECO:0007669"/>
    <property type="project" value="InterPro"/>
</dbReference>
<dbReference type="InterPro" id="IPR009003">
    <property type="entry name" value="Peptidase_S1_PA"/>
</dbReference>
<dbReference type="EMBL" id="CP023445">
    <property type="protein sequence ID" value="ATE56791.1"/>
    <property type="molecule type" value="Genomic_DNA"/>
</dbReference>
<dbReference type="InterPro" id="IPR018114">
    <property type="entry name" value="TRYPSIN_HIS"/>
</dbReference>
<dbReference type="CDD" id="cd00190">
    <property type="entry name" value="Tryp_SPc"/>
    <property type="match status" value="1"/>
</dbReference>
<keyword evidence="4" id="KW-0732">Signal</keyword>
<dbReference type="PROSITE" id="PS50240">
    <property type="entry name" value="TRYPSIN_DOM"/>
    <property type="match status" value="1"/>
</dbReference>
<feature type="domain" description="Peptidase S1" evidence="5">
    <location>
        <begin position="31"/>
        <end position="249"/>
    </location>
</feature>
<feature type="signal peptide" evidence="4">
    <location>
        <begin position="1"/>
        <end position="24"/>
    </location>
</feature>